<evidence type="ECO:0000313" key="16">
    <source>
        <dbReference type="Proteomes" id="UP000242525"/>
    </source>
</evidence>
<dbReference type="EMBL" id="CCBN010000006">
    <property type="protein sequence ID" value="CDO53879.1"/>
    <property type="molecule type" value="Genomic_DNA"/>
</dbReference>
<feature type="compositionally biased region" description="Low complexity" evidence="14">
    <location>
        <begin position="285"/>
        <end position="300"/>
    </location>
</feature>
<evidence type="ECO:0000313" key="15">
    <source>
        <dbReference type="EMBL" id="CDO53879.1"/>
    </source>
</evidence>
<sequence length="462" mass="48902">MNANSIYSINFNQDSTCLSVGTKDGYKIFNCDPFGKCFSNSEGGVGIIEMLFCTSLVAIVGIGDQPNSSPRRLKIINTKRKLNICELTFPTAVLKVKLNRKRLVVLLEEQIYIYDITNMQLLHTIETSPNPNAICALSSDEKNCFLAYPSPVPQSTLSFSGNSNGHSVPSASSDLSRNGDVVIFDTIALAPINIIEAHKSPLSALAFNFDGTLLATASDKGTIVRVFSIPSTTKLYQFRRGTYPARIFSLNFNNNSTLLAVSSATETVHVFKLAKSGQVINPSRTSIGNSSSPTNSASSADADEDSDGSILPTLNSSASSGANAGSTAGLDAFIEAKRRNGTVASLLRRGSLNLSRQVAGAMGNYLPAKVTEMWEPQRDFAYIKLAGGAQGGNGGHGGGGAAGGIGGNSAGKSGPVKTIVSFNRSSSHVLVVTSDGYFCQYLLDLERGGECELLQQYSLLSD</sequence>
<evidence type="ECO:0000256" key="9">
    <source>
        <dbReference type="ARBA" id="ARBA00022927"/>
    </source>
</evidence>
<evidence type="ECO:0000256" key="8">
    <source>
        <dbReference type="ARBA" id="ARBA00022753"/>
    </source>
</evidence>
<evidence type="ECO:0000256" key="6">
    <source>
        <dbReference type="ARBA" id="ARBA00022574"/>
    </source>
</evidence>
<keyword evidence="4" id="KW-0813">Transport</keyword>
<dbReference type="InterPro" id="IPR048720">
    <property type="entry name" value="PROPPIN"/>
</dbReference>
<evidence type="ECO:0000256" key="11">
    <source>
        <dbReference type="ARBA" id="ARBA00023136"/>
    </source>
</evidence>
<evidence type="ECO:0000256" key="2">
    <source>
        <dbReference type="ARBA" id="ARBA00004481"/>
    </source>
</evidence>
<evidence type="ECO:0000256" key="13">
    <source>
        <dbReference type="ARBA" id="ARBA00039247"/>
    </source>
</evidence>
<dbReference type="GO" id="GO:0034045">
    <property type="term" value="C:phagophore assembly site membrane"/>
    <property type="evidence" value="ECO:0007669"/>
    <property type="project" value="UniProtKB-SubCell"/>
</dbReference>
<evidence type="ECO:0000256" key="10">
    <source>
        <dbReference type="ARBA" id="ARBA00023006"/>
    </source>
</evidence>
<dbReference type="GO" id="GO:0015031">
    <property type="term" value="P:protein transport"/>
    <property type="evidence" value="ECO:0007669"/>
    <property type="project" value="UniProtKB-KW"/>
</dbReference>
<dbReference type="Proteomes" id="UP000242525">
    <property type="component" value="Unassembled WGS sequence"/>
</dbReference>
<dbReference type="PANTHER" id="PTHR11227">
    <property type="entry name" value="WD-REPEAT PROTEIN INTERACTING WITH PHOSPHOINOSIDES WIPI -RELATED"/>
    <property type="match status" value="1"/>
</dbReference>
<evidence type="ECO:0000256" key="12">
    <source>
        <dbReference type="ARBA" id="ARBA00025740"/>
    </source>
</evidence>
<dbReference type="GO" id="GO:0006914">
    <property type="term" value="P:autophagy"/>
    <property type="evidence" value="ECO:0007669"/>
    <property type="project" value="UniProtKB-KW"/>
</dbReference>
<keyword evidence="11" id="KW-0472">Membrane</keyword>
<comment type="caution">
    <text evidence="15">The sequence shown here is derived from an EMBL/GenBank/DDBJ whole genome shotgun (WGS) entry which is preliminary data.</text>
</comment>
<keyword evidence="7" id="KW-0677">Repeat</keyword>
<evidence type="ECO:0000256" key="1">
    <source>
        <dbReference type="ARBA" id="ARBA00004148"/>
    </source>
</evidence>
<evidence type="ECO:0000256" key="5">
    <source>
        <dbReference type="ARBA" id="ARBA00022554"/>
    </source>
</evidence>
<feature type="compositionally biased region" description="Low complexity" evidence="14">
    <location>
        <begin position="313"/>
        <end position="323"/>
    </location>
</feature>
<keyword evidence="6" id="KW-0853">WD repeat</keyword>
<dbReference type="InterPro" id="IPR001680">
    <property type="entry name" value="WD40_rpt"/>
</dbReference>
<organism evidence="15 16">
    <name type="scientific">Geotrichum candidum</name>
    <name type="common">Oospora lactis</name>
    <name type="synonym">Dipodascus geotrichum</name>
    <dbReference type="NCBI Taxonomy" id="1173061"/>
    <lineage>
        <taxon>Eukaryota</taxon>
        <taxon>Fungi</taxon>
        <taxon>Dikarya</taxon>
        <taxon>Ascomycota</taxon>
        <taxon>Saccharomycotina</taxon>
        <taxon>Dipodascomycetes</taxon>
        <taxon>Dipodascales</taxon>
        <taxon>Dipodascaceae</taxon>
        <taxon>Geotrichum</taxon>
    </lineage>
</organism>
<dbReference type="SMART" id="SM00320">
    <property type="entry name" value="WD40"/>
    <property type="match status" value="2"/>
</dbReference>
<feature type="region of interest" description="Disordered" evidence="14">
    <location>
        <begin position="282"/>
        <end position="323"/>
    </location>
</feature>
<accession>A0A0J9X9L1</accession>
<evidence type="ECO:0000256" key="4">
    <source>
        <dbReference type="ARBA" id="ARBA00022448"/>
    </source>
</evidence>
<comment type="subcellular location">
    <subcellularLocation>
        <location evidence="2">Endosome membrane</location>
        <topology evidence="2">Peripheral membrane protein</topology>
    </subcellularLocation>
    <subcellularLocation>
        <location evidence="3">Preautophagosomal structure membrane</location>
        <topology evidence="3">Peripheral membrane protein</topology>
    </subcellularLocation>
    <subcellularLocation>
        <location evidence="1">Vacuole membrane</location>
        <topology evidence="1">Peripheral membrane protein</topology>
    </subcellularLocation>
</comment>
<keyword evidence="5" id="KW-0926">Vacuole</keyword>
<gene>
    <name evidence="15" type="ORF">BN980_GECA06s01011g</name>
</gene>
<keyword evidence="9" id="KW-0653">Protein transport</keyword>
<evidence type="ECO:0000256" key="3">
    <source>
        <dbReference type="ARBA" id="ARBA00004623"/>
    </source>
</evidence>
<comment type="similarity">
    <text evidence="12">Belongs to the WD repeat PROPPIN family.</text>
</comment>
<dbReference type="STRING" id="1173061.A0A0J9X9L1"/>
<evidence type="ECO:0000256" key="14">
    <source>
        <dbReference type="SAM" id="MobiDB-lite"/>
    </source>
</evidence>
<keyword evidence="8" id="KW-0967">Endosome</keyword>
<proteinExistence type="inferred from homology"/>
<keyword evidence="16" id="KW-1185">Reference proteome</keyword>
<dbReference type="FunFam" id="2.130.10.10:FF:000965">
    <property type="entry name" value="Autophagy-like protein 18 Atg18"/>
    <property type="match status" value="1"/>
</dbReference>
<protein>
    <recommendedName>
        <fullName evidence="13">Autophagy-related protein 18</fullName>
    </recommendedName>
</protein>
<dbReference type="SUPFAM" id="SSF50978">
    <property type="entry name" value="WD40 repeat-like"/>
    <property type="match status" value="1"/>
</dbReference>
<dbReference type="Gene3D" id="2.130.10.10">
    <property type="entry name" value="YVTN repeat-like/Quinoprotein amine dehydrogenase"/>
    <property type="match status" value="1"/>
</dbReference>
<dbReference type="InterPro" id="IPR015943">
    <property type="entry name" value="WD40/YVTN_repeat-like_dom_sf"/>
</dbReference>
<dbReference type="Pfam" id="PF21032">
    <property type="entry name" value="PROPPIN"/>
    <property type="match status" value="2"/>
</dbReference>
<dbReference type="AlphaFoldDB" id="A0A0J9X9L1"/>
<keyword evidence="10" id="KW-0072">Autophagy</keyword>
<reference evidence="15" key="1">
    <citation type="submission" date="2014-03" db="EMBL/GenBank/DDBJ databases">
        <authorList>
            <person name="Casaregola S."/>
        </authorList>
    </citation>
    <scope>NUCLEOTIDE SEQUENCE [LARGE SCALE GENOMIC DNA]</scope>
    <source>
        <strain evidence="15">CLIB 918</strain>
    </source>
</reference>
<dbReference type="InterPro" id="IPR036322">
    <property type="entry name" value="WD40_repeat_dom_sf"/>
</dbReference>
<dbReference type="GO" id="GO:0005774">
    <property type="term" value="C:vacuolar membrane"/>
    <property type="evidence" value="ECO:0007669"/>
    <property type="project" value="UniProtKB-SubCell"/>
</dbReference>
<dbReference type="OrthoDB" id="1667587at2759"/>
<dbReference type="GO" id="GO:0010008">
    <property type="term" value="C:endosome membrane"/>
    <property type="evidence" value="ECO:0007669"/>
    <property type="project" value="UniProtKB-SubCell"/>
</dbReference>
<name>A0A0J9X9L1_GEOCN</name>
<evidence type="ECO:0000256" key="7">
    <source>
        <dbReference type="ARBA" id="ARBA00022737"/>
    </source>
</evidence>